<accession>A0A7W7Y587</accession>
<dbReference type="GO" id="GO:0009399">
    <property type="term" value="P:nitrogen fixation"/>
    <property type="evidence" value="ECO:0007669"/>
    <property type="project" value="InterPro"/>
</dbReference>
<dbReference type="Proteomes" id="UP000528322">
    <property type="component" value="Unassembled WGS sequence"/>
</dbReference>
<dbReference type="RefSeq" id="WP_183732663.1">
    <property type="nucleotide sequence ID" value="NZ_JACHID010000010.1"/>
</dbReference>
<dbReference type="NCBIfam" id="TIGR02934">
    <property type="entry name" value="nifT_nitrog"/>
    <property type="match status" value="1"/>
</dbReference>
<sequence>MKVTISKSGEKYSAYIAKKDLEEQVVTVLPEGVFGGTFTLANGWQLYIEPMDEMPTLPKTFNAKKLSI</sequence>
<dbReference type="AlphaFoldDB" id="A0A7W7Y587"/>
<evidence type="ECO:0000313" key="2">
    <source>
        <dbReference type="Proteomes" id="UP000528322"/>
    </source>
</evidence>
<gene>
    <name evidence="1" type="ORF">HNR37_001665</name>
</gene>
<dbReference type="SUPFAM" id="SSF159203">
    <property type="entry name" value="NifT/FixU-like"/>
    <property type="match status" value="1"/>
</dbReference>
<keyword evidence="2" id="KW-1185">Reference proteome</keyword>
<evidence type="ECO:0000313" key="1">
    <source>
        <dbReference type="EMBL" id="MBB5022330.1"/>
    </source>
</evidence>
<name>A0A7W7Y587_9BACT</name>
<dbReference type="InterPro" id="IPR009727">
    <property type="entry name" value="NifT"/>
</dbReference>
<dbReference type="Gene3D" id="2.40.50.240">
    <property type="entry name" value="NifT/FixU-like"/>
    <property type="match status" value="1"/>
</dbReference>
<protein>
    <submittedName>
        <fullName evidence="1">Nitrogen fixation protein NifT</fullName>
    </submittedName>
</protein>
<dbReference type="InterPro" id="IPR024044">
    <property type="entry name" value="NifT/FixU_barrel-like_dom_sf"/>
</dbReference>
<dbReference type="EMBL" id="JACHID010000010">
    <property type="protein sequence ID" value="MBB5022330.1"/>
    <property type="molecule type" value="Genomic_DNA"/>
</dbReference>
<dbReference type="Pfam" id="PF06988">
    <property type="entry name" value="NifT"/>
    <property type="match status" value="1"/>
</dbReference>
<reference evidence="1 2" key="1">
    <citation type="submission" date="2020-08" db="EMBL/GenBank/DDBJ databases">
        <title>Genomic Encyclopedia of Type Strains, Phase IV (KMG-IV): sequencing the most valuable type-strain genomes for metagenomic binning, comparative biology and taxonomic classification.</title>
        <authorList>
            <person name="Goeker M."/>
        </authorList>
    </citation>
    <scope>NUCLEOTIDE SEQUENCE [LARGE SCALE GENOMIC DNA]</scope>
    <source>
        <strain evidence="1 2">DSM 22071</strain>
    </source>
</reference>
<comment type="caution">
    <text evidence="1">The sequence shown here is derived from an EMBL/GenBank/DDBJ whole genome shotgun (WGS) entry which is preliminary data.</text>
</comment>
<proteinExistence type="predicted"/>
<organism evidence="1 2">
    <name type="scientific">Desulfurispira natronophila</name>
    <dbReference type="NCBI Taxonomy" id="682562"/>
    <lineage>
        <taxon>Bacteria</taxon>
        <taxon>Pseudomonadati</taxon>
        <taxon>Chrysiogenota</taxon>
        <taxon>Chrysiogenia</taxon>
        <taxon>Chrysiogenales</taxon>
        <taxon>Chrysiogenaceae</taxon>
        <taxon>Desulfurispira</taxon>
    </lineage>
</organism>